<keyword evidence="1" id="KW-0560">Oxidoreductase</keyword>
<dbReference type="PANTHER" id="PTHR13914:SF0">
    <property type="entry name" value="PROLINE DEHYDROGENASE 1, MITOCHONDRIAL"/>
    <property type="match status" value="1"/>
</dbReference>
<dbReference type="Gene3D" id="3.20.20.220">
    <property type="match status" value="1"/>
</dbReference>
<dbReference type="InterPro" id="IPR029041">
    <property type="entry name" value="FAD-linked_oxidoreductase-like"/>
</dbReference>
<dbReference type="Pfam" id="PF01619">
    <property type="entry name" value="Pro_dh"/>
    <property type="match status" value="1"/>
</dbReference>
<dbReference type="SUPFAM" id="SSF51730">
    <property type="entry name" value="FAD-linked oxidoreductase"/>
    <property type="match status" value="1"/>
</dbReference>
<dbReference type="GO" id="GO:0071949">
    <property type="term" value="F:FAD binding"/>
    <property type="evidence" value="ECO:0007669"/>
    <property type="project" value="TreeGrafter"/>
</dbReference>
<name>A0A5C0VPT4_9SPHI</name>
<dbReference type="Proteomes" id="UP000323653">
    <property type="component" value="Chromosome"/>
</dbReference>
<dbReference type="KEGG" id="pej:FYC62_15410"/>
<evidence type="ECO:0000256" key="1">
    <source>
        <dbReference type="ARBA" id="ARBA00023002"/>
    </source>
</evidence>
<evidence type="ECO:0000313" key="3">
    <source>
        <dbReference type="EMBL" id="QEK52904.1"/>
    </source>
</evidence>
<dbReference type="EMBL" id="CP043329">
    <property type="protein sequence ID" value="QEK52904.1"/>
    <property type="molecule type" value="Genomic_DNA"/>
</dbReference>
<gene>
    <name evidence="3" type="ORF">FYC62_15410</name>
</gene>
<sequence>MNKKVSFNDTAIAFSHKTDKELAQAHFIFSLMKFQWLVKIGTKLTPLALRWKLPIKGILRNSIFKVFIGGESLEETKTVLKTLNQYQVKAILDYGAEGKENEESFTKTCEEFISLIHYAGAQSSAPFISIKVTGLARFSFLEKLNNLIQPHPFVLPNPEKLSKEEQKELQLLLAKITAIVEAAKQQHIGVLVDAEETWIQDTIDALTFHFVKLYNQEQAVIFNTIQFYRTAAFALLEESIRLAQEHSFTVGIKMVRGAYMEKERLRAQEYDYASPIHPTKQATDDAFNKGLAYAIANLEKVHLIIASHNEESNSYATELLAQYGFPQQHPHIHFSQLYGMSDHITFNLAKAGYATSKYLPYGPIDDVVPYLMRRAEENTSVAGQTSRELQLIEQEIKRRKA</sequence>
<feature type="domain" description="Proline dehydrogenase" evidence="2">
    <location>
        <begin position="80"/>
        <end position="387"/>
    </location>
</feature>
<accession>A0A5C0VPT4</accession>
<evidence type="ECO:0000313" key="4">
    <source>
        <dbReference type="Proteomes" id="UP000323653"/>
    </source>
</evidence>
<dbReference type="GO" id="GO:0010133">
    <property type="term" value="P:L-proline catabolic process to L-glutamate"/>
    <property type="evidence" value="ECO:0007669"/>
    <property type="project" value="TreeGrafter"/>
</dbReference>
<keyword evidence="4" id="KW-1185">Reference proteome</keyword>
<dbReference type="AlphaFoldDB" id="A0A5C0VPT4"/>
<dbReference type="PANTHER" id="PTHR13914">
    <property type="entry name" value="PROLINE OXIDASE"/>
    <property type="match status" value="1"/>
</dbReference>
<dbReference type="InterPro" id="IPR002872">
    <property type="entry name" value="Proline_DH_dom"/>
</dbReference>
<protein>
    <submittedName>
        <fullName evidence="3">Proline dehydrogenase</fullName>
    </submittedName>
</protein>
<evidence type="ECO:0000259" key="2">
    <source>
        <dbReference type="Pfam" id="PF01619"/>
    </source>
</evidence>
<dbReference type="RefSeq" id="WP_149075586.1">
    <property type="nucleotide sequence ID" value="NZ_CP043329.1"/>
</dbReference>
<reference evidence="3 4" key="1">
    <citation type="submission" date="2019-08" db="EMBL/GenBank/DDBJ databases">
        <title>Pedobacter sp. nov., isolated from Han river, South Korea.</title>
        <authorList>
            <person name="Lee D.-H."/>
            <person name="Kim Y.-S."/>
            <person name="Hwang E.-M."/>
            <person name="Le Tran T.C."/>
            <person name="Cha C.-J."/>
        </authorList>
    </citation>
    <scope>NUCLEOTIDE SEQUENCE [LARGE SCALE GENOMIC DNA]</scope>
    <source>
        <strain evidence="3 4">CJ43</strain>
    </source>
</reference>
<dbReference type="InterPro" id="IPR015659">
    <property type="entry name" value="Proline_oxidase"/>
</dbReference>
<proteinExistence type="predicted"/>
<dbReference type="GO" id="GO:0004657">
    <property type="term" value="F:proline dehydrogenase activity"/>
    <property type="evidence" value="ECO:0007669"/>
    <property type="project" value="InterPro"/>
</dbReference>
<organism evidence="3 4">
    <name type="scientific">Pedobacter aquae</name>
    <dbReference type="NCBI Taxonomy" id="2605747"/>
    <lineage>
        <taxon>Bacteria</taxon>
        <taxon>Pseudomonadati</taxon>
        <taxon>Bacteroidota</taxon>
        <taxon>Sphingobacteriia</taxon>
        <taxon>Sphingobacteriales</taxon>
        <taxon>Sphingobacteriaceae</taxon>
        <taxon>Pedobacter</taxon>
    </lineage>
</organism>